<accession>A0AAE3XS55</accession>
<dbReference type="SUPFAM" id="SSF52540">
    <property type="entry name" value="P-loop containing nucleoside triphosphate hydrolases"/>
    <property type="match status" value="1"/>
</dbReference>
<comment type="caution">
    <text evidence="1">The sequence shown here is derived from an EMBL/GenBank/DDBJ whole genome shotgun (WGS) entry which is preliminary data.</text>
</comment>
<dbReference type="RefSeq" id="WP_309940456.1">
    <property type="nucleotide sequence ID" value="NZ_AP025306.1"/>
</dbReference>
<evidence type="ECO:0000313" key="2">
    <source>
        <dbReference type="Proteomes" id="UP001185092"/>
    </source>
</evidence>
<keyword evidence="2" id="KW-1185">Reference proteome</keyword>
<gene>
    <name evidence="1" type="ORF">HNQ88_003560</name>
</gene>
<dbReference type="AlphaFoldDB" id="A0AAE3XS55"/>
<proteinExistence type="predicted"/>
<dbReference type="EMBL" id="JAVDQD010000005">
    <property type="protein sequence ID" value="MDR6240484.1"/>
    <property type="molecule type" value="Genomic_DNA"/>
</dbReference>
<evidence type="ECO:0000313" key="1">
    <source>
        <dbReference type="EMBL" id="MDR6240484.1"/>
    </source>
</evidence>
<dbReference type="InterPro" id="IPR027417">
    <property type="entry name" value="P-loop_NTPase"/>
</dbReference>
<sequence>MTDNILTIDLNESYKVVIEKDKKYKGAKFFKSIYESAENHISKIIEKNREGRKGNKRSSEYMNNIIAFCGERGTGKSSAMLSVKHALKDRNTIDQKISEHVFHTLPTIDPTLMEGDDNIMEVVLANMFHDFKERLDSDHKTSQEKKREVLKSFEEVYKNLRTIHRIDDALNGEYLEALSALSSGTKLKQNFRKLVEDFLSFYEDRKFLVVAIDDFDLNITKAYEMAEQVRKYMQTDNVIILMAVKMDQMHEAVEQGYWKQFADKKKLSGKDLDEDPNQMAERYLEKLIPLDRRLYMPEMRIVSKEKQLILLKNIADKEREVFGKFTDENGENRYMTIEETILKLINEKTNLIFLKPKYGKHYLVPENLRGLHHLLNFLDGMPTLGINDKKEDLIRNLLNHNDLPSDLLNVEFKNEKNETIETKEEVIKVAEDQFLNPLFNHIKDDLQLNSKFIYDVDRFKKLIKKIFERYYDQGINRVTEEVLNQHLEILKPNKDAIDLKLAHINKFEDYLCKEWVQDKIGPELIDIVQKFRNVHYELKNHWIITEIENYFFQLDKSEDKDEQETRTIPTRFFKVEKDKKLKTFTQLISKENKAYNMSMGDVYYYLSVLTKYRPVEELRYFKFALKTLYTISYQKFLVKRNFEAIKTLCKYPFCYESNNILPRPLERIRFFNVKGSDYSHSVSYLESFTIHSGGLTNSNDGTIENNLDYRQDAKGYYNDFIYDIPKEKDVGLKLGNKKFTIDLFAIRSIVHKPYRITINNDKLYIPFHSAELFSYWMDEMIKNKVEFRDDNYSSFLKKLGKKICTSFDEVLRQNSFIKEKIYFIELNEIPFLNNESLEDFNNIYNNLELESKIDNQTAEDKDVNLDAKNYTYSLLMQNIINALHSAMLDIRSYEKVQYLLSKKITKASALNKWNEIFMCFNEEVRKVLSDNLSIFLFILKRSDVAKFKKDFIKAFENVEVIH</sequence>
<name>A0AAE3XS55_9BACT</name>
<dbReference type="Proteomes" id="UP001185092">
    <property type="component" value="Unassembled WGS sequence"/>
</dbReference>
<organism evidence="1 2">
    <name type="scientific">Aureibacter tunicatorum</name>
    <dbReference type="NCBI Taxonomy" id="866807"/>
    <lineage>
        <taxon>Bacteria</taxon>
        <taxon>Pseudomonadati</taxon>
        <taxon>Bacteroidota</taxon>
        <taxon>Cytophagia</taxon>
        <taxon>Cytophagales</taxon>
        <taxon>Persicobacteraceae</taxon>
        <taxon>Aureibacter</taxon>
    </lineage>
</organism>
<protein>
    <submittedName>
        <fullName evidence="1">Uncharacterized protein</fullName>
    </submittedName>
</protein>
<reference evidence="1" key="1">
    <citation type="submission" date="2023-07" db="EMBL/GenBank/DDBJ databases">
        <title>Genomic Encyclopedia of Type Strains, Phase IV (KMG-IV): sequencing the most valuable type-strain genomes for metagenomic binning, comparative biology and taxonomic classification.</title>
        <authorList>
            <person name="Goeker M."/>
        </authorList>
    </citation>
    <scope>NUCLEOTIDE SEQUENCE</scope>
    <source>
        <strain evidence="1">DSM 26174</strain>
    </source>
</reference>